<dbReference type="InterPro" id="IPR020019">
    <property type="entry name" value="AcTrfase_PglD-like"/>
</dbReference>
<dbReference type="InterPro" id="IPR011004">
    <property type="entry name" value="Trimer_LpxA-like_sf"/>
</dbReference>
<feature type="active site" description="Proton acceptor" evidence="3">
    <location>
        <position position="142"/>
    </location>
</feature>
<comment type="caution">
    <text evidence="6">The sequence shown here is derived from an EMBL/GenBank/DDBJ whole genome shotgun (WGS) entry which is preliminary data.</text>
</comment>
<dbReference type="Pfam" id="PF17836">
    <property type="entry name" value="PglD_N"/>
    <property type="match status" value="1"/>
</dbReference>
<dbReference type="Pfam" id="PF00132">
    <property type="entry name" value="Hexapep"/>
    <property type="match status" value="1"/>
</dbReference>
<dbReference type="GO" id="GO:0016740">
    <property type="term" value="F:transferase activity"/>
    <property type="evidence" value="ECO:0007669"/>
    <property type="project" value="UniProtKB-KW"/>
</dbReference>
<dbReference type="PANTHER" id="PTHR43300">
    <property type="entry name" value="ACETYLTRANSFERASE"/>
    <property type="match status" value="1"/>
</dbReference>
<dbReference type="RefSeq" id="WP_125003092.1">
    <property type="nucleotide sequence ID" value="NZ_BHYK01000017.1"/>
</dbReference>
<evidence type="ECO:0000256" key="1">
    <source>
        <dbReference type="ARBA" id="ARBA00022679"/>
    </source>
</evidence>
<dbReference type="InterPro" id="IPR041561">
    <property type="entry name" value="PglD_N"/>
</dbReference>
<accession>A0A401UP93</accession>
<dbReference type="CDD" id="cd03360">
    <property type="entry name" value="LbH_AT_putative"/>
    <property type="match status" value="1"/>
</dbReference>
<dbReference type="PROSITE" id="PS00101">
    <property type="entry name" value="HEXAPEP_TRANSFERASES"/>
    <property type="match status" value="1"/>
</dbReference>
<keyword evidence="1 6" id="KW-0808">Transferase</keyword>
<evidence type="ECO:0000313" key="7">
    <source>
        <dbReference type="Proteomes" id="UP000287872"/>
    </source>
</evidence>
<dbReference type="OrthoDB" id="9801456at2"/>
<gene>
    <name evidence="6" type="primary">perB</name>
    <name evidence="6" type="ORF">Ctaglu_29730</name>
</gene>
<dbReference type="InterPro" id="IPR050179">
    <property type="entry name" value="Trans_hexapeptide_repeat"/>
</dbReference>
<feature type="site" description="Increases basicity of active site His" evidence="3">
    <location>
        <position position="143"/>
    </location>
</feature>
<dbReference type="AlphaFoldDB" id="A0A401UP93"/>
<dbReference type="InterPro" id="IPR018357">
    <property type="entry name" value="Hexapep_transf_CS"/>
</dbReference>
<dbReference type="EMBL" id="BHYK01000017">
    <property type="protein sequence ID" value="GCD11350.1"/>
    <property type="molecule type" value="Genomic_DNA"/>
</dbReference>
<feature type="binding site" evidence="4">
    <location>
        <position position="151"/>
    </location>
    <ligand>
        <name>acetyl-CoA</name>
        <dbReference type="ChEBI" id="CHEBI:57288"/>
    </ligand>
</feature>
<proteinExistence type="predicted"/>
<evidence type="ECO:0000313" key="6">
    <source>
        <dbReference type="EMBL" id="GCD11350.1"/>
    </source>
</evidence>
<dbReference type="PANTHER" id="PTHR43300:SF7">
    <property type="entry name" value="UDP-N-ACETYLBACILLOSAMINE N-ACETYLTRANSFERASE"/>
    <property type="match status" value="1"/>
</dbReference>
<evidence type="ECO:0000256" key="2">
    <source>
        <dbReference type="ARBA" id="ARBA00022737"/>
    </source>
</evidence>
<dbReference type="Gene3D" id="3.40.50.20">
    <property type="match status" value="1"/>
</dbReference>
<dbReference type="InterPro" id="IPR001451">
    <property type="entry name" value="Hexapep"/>
</dbReference>
<dbReference type="NCBIfam" id="TIGR03570">
    <property type="entry name" value="NeuD_NnaD"/>
    <property type="match status" value="1"/>
</dbReference>
<dbReference type="SUPFAM" id="SSF51161">
    <property type="entry name" value="Trimeric LpxA-like enzymes"/>
    <property type="match status" value="1"/>
</dbReference>
<keyword evidence="7" id="KW-1185">Reference proteome</keyword>
<evidence type="ECO:0000256" key="3">
    <source>
        <dbReference type="PIRSR" id="PIRSR620019-1"/>
    </source>
</evidence>
<reference evidence="6 7" key="1">
    <citation type="submission" date="2018-11" db="EMBL/GenBank/DDBJ databases">
        <title>Genome sequencing and assembly of Clostridium tagluense strain A121.</title>
        <authorList>
            <person name="Murakami T."/>
            <person name="Segawa T."/>
            <person name="Shcherbakova V.A."/>
            <person name="Mori H."/>
            <person name="Yoshimura Y."/>
        </authorList>
    </citation>
    <scope>NUCLEOTIDE SEQUENCE [LARGE SCALE GENOMIC DNA]</scope>
    <source>
        <strain evidence="6 7">A121</strain>
    </source>
</reference>
<protein>
    <submittedName>
        <fullName evidence="6">Hexapeptide transferase</fullName>
    </submittedName>
</protein>
<feature type="domain" description="PglD N-terminal" evidence="5">
    <location>
        <begin position="3"/>
        <end position="87"/>
    </location>
</feature>
<evidence type="ECO:0000259" key="5">
    <source>
        <dbReference type="Pfam" id="PF17836"/>
    </source>
</evidence>
<evidence type="ECO:0000256" key="4">
    <source>
        <dbReference type="PIRSR" id="PIRSR620019-2"/>
    </source>
</evidence>
<organism evidence="6 7">
    <name type="scientific">Clostridium tagluense</name>
    <dbReference type="NCBI Taxonomy" id="360422"/>
    <lineage>
        <taxon>Bacteria</taxon>
        <taxon>Bacillati</taxon>
        <taxon>Bacillota</taxon>
        <taxon>Clostridia</taxon>
        <taxon>Eubacteriales</taxon>
        <taxon>Clostridiaceae</taxon>
        <taxon>Clostridium</taxon>
    </lineage>
</organism>
<name>A0A401UP93_9CLOT</name>
<dbReference type="Gene3D" id="2.160.10.10">
    <property type="entry name" value="Hexapeptide repeat proteins"/>
    <property type="match status" value="1"/>
</dbReference>
<dbReference type="Proteomes" id="UP000287872">
    <property type="component" value="Unassembled WGS sequence"/>
</dbReference>
<keyword evidence="2" id="KW-0677">Repeat</keyword>
<sequence length="215" mass="22644">MKKIVLVGAGGHCKVIIDIIKSTSKYDIVGVTDKAYACGEEAFVLDTPIIGDDSILKELYNTGVKNAFVCVGALENIMLRDKIYMELLAIGFNMPALIHKGAIVSPYASVAFGTCVMAGVIINPGAFIEENCIINTGAVIEHDCKVQRNTHISPRACIAGGVNVGCNTHIGMGSSIIQSVHIGNNVIIGAGAVVIENIVDNVVAVGIPAKIIKRR</sequence>